<dbReference type="EMBL" id="CAJZBQ010000020">
    <property type="protein sequence ID" value="CAG9318505.1"/>
    <property type="molecule type" value="Genomic_DNA"/>
</dbReference>
<name>A0AAU9IZG0_9CILI</name>
<organism evidence="1 2">
    <name type="scientific">Blepharisma stoltei</name>
    <dbReference type="NCBI Taxonomy" id="1481888"/>
    <lineage>
        <taxon>Eukaryota</taxon>
        <taxon>Sar</taxon>
        <taxon>Alveolata</taxon>
        <taxon>Ciliophora</taxon>
        <taxon>Postciliodesmatophora</taxon>
        <taxon>Heterotrichea</taxon>
        <taxon>Heterotrichida</taxon>
        <taxon>Blepharismidae</taxon>
        <taxon>Blepharisma</taxon>
    </lineage>
</organism>
<accession>A0AAU9IZG0</accession>
<sequence length="82" mass="10010">MDKEQLLEDERLEWWKASARDKYDINEKLLRVGCRPLKRKLILCKKEQREKDHAFSCMDMEEELKTCIRLLQYVQSTYVQKS</sequence>
<gene>
    <name evidence="1" type="ORF">BSTOLATCC_MIC20978</name>
</gene>
<comment type="caution">
    <text evidence="1">The sequence shown here is derived from an EMBL/GenBank/DDBJ whole genome shotgun (WGS) entry which is preliminary data.</text>
</comment>
<evidence type="ECO:0000313" key="2">
    <source>
        <dbReference type="Proteomes" id="UP001162131"/>
    </source>
</evidence>
<keyword evidence="2" id="KW-1185">Reference proteome</keyword>
<evidence type="ECO:0000313" key="1">
    <source>
        <dbReference type="EMBL" id="CAG9318505.1"/>
    </source>
</evidence>
<protein>
    <submittedName>
        <fullName evidence="1">Uncharacterized protein</fullName>
    </submittedName>
</protein>
<dbReference type="AlphaFoldDB" id="A0AAU9IZG0"/>
<reference evidence="1" key="1">
    <citation type="submission" date="2021-09" db="EMBL/GenBank/DDBJ databases">
        <authorList>
            <consortium name="AG Swart"/>
            <person name="Singh M."/>
            <person name="Singh A."/>
            <person name="Seah K."/>
            <person name="Emmerich C."/>
        </authorList>
    </citation>
    <scope>NUCLEOTIDE SEQUENCE</scope>
    <source>
        <strain evidence="1">ATCC30299</strain>
    </source>
</reference>
<proteinExistence type="predicted"/>
<dbReference type="Proteomes" id="UP001162131">
    <property type="component" value="Unassembled WGS sequence"/>
</dbReference>